<dbReference type="EMBL" id="JAABOA010000419">
    <property type="protein sequence ID" value="KAF9584418.1"/>
    <property type="molecule type" value="Genomic_DNA"/>
</dbReference>
<evidence type="ECO:0000256" key="4">
    <source>
        <dbReference type="ARBA" id="ARBA00022722"/>
    </source>
</evidence>
<feature type="region of interest" description="Disordered" evidence="14">
    <location>
        <begin position="674"/>
        <end position="693"/>
    </location>
</feature>
<sequence length="876" mass="96853">MTSVPQPTDASRVGSSTAAALPASIPLYYLPQELLDSLVPVTSTEPDLVATSTTDSSTVEPPAVPTITFSLDSATPSCRVCGVAQFESVSQQREHFKLDWHRYNLKQQMLDKQSTSISEQQFEDMVQDLSSISGSDAGGVDESDENTDANDVNVDSQDEETASAAAGDRLTAVNSNSGRRKGKKTSRGSGTHTPGSQSRLNEEDAHGTLIHSLMKKLELTVQENKSARHQDPVMAHQQQVLERQLEQAKASPLVWFTSAAHDKNVRLGVYKSALPNRGQCDDVKEYLRGLQYPPDPVKRKGKRRGRRNKIATDPNAERDSAASQANEHGDRGSEDADEEAEEDGAEDDEEEEEEEEGLENYDTMDWVEYQMRAKQQELNAEAEAEAEAPPSAEQPVVKPRYWTLIMLGGGHFAGLVMDLAGQYIHNRREQKTVAHKTFHRYTVRRKQGGSQAAHGIANSAGARVRMYNEEALKLEVRQLLDNWSPWINESECVFVHAAGGNNRRVLFYDGSVISAAARDGRLRSIPFLTRRPTLTELKRAFEELSSVKVSNVTMRAIEQLEREEQEAFERALESKAALELSKEEQQQQQGQQEKSTIPEATPELLKAIELVKKGRGEALSSHLQRHQMDASALLPVTTSSEYDTRRTPTLLHLASHHGQISVVKALLERHHVDPTVTSSGSNEGDSGAGASSATAYDIAKDKETRNVFRRAMALMPDAWDWIGLAHVPSALTPEMEAEQERKTKERSRKVLEAERERKRVRDANRPTTPVGSTSSNSPATESKSSSASLMARNMAAASAANSHLSPELRMRLERERRAQAAEARIAAMREKEQIRRSVQEGKNVCVACGKSLEELVAFEKFGRKFCTTDCVAKGPA</sequence>
<feature type="region of interest" description="Disordered" evidence="14">
    <location>
        <begin position="131"/>
        <end position="203"/>
    </location>
</feature>
<evidence type="ECO:0000256" key="11">
    <source>
        <dbReference type="ARBA" id="ARBA00023043"/>
    </source>
</evidence>
<feature type="region of interest" description="Disordered" evidence="14">
    <location>
        <begin position="285"/>
        <end position="363"/>
    </location>
</feature>
<evidence type="ECO:0000256" key="12">
    <source>
        <dbReference type="ARBA" id="ARBA00023054"/>
    </source>
</evidence>
<evidence type="ECO:0000256" key="1">
    <source>
        <dbReference type="ARBA" id="ARBA00004496"/>
    </source>
</evidence>
<evidence type="ECO:0000313" key="17">
    <source>
        <dbReference type="Proteomes" id="UP000780801"/>
    </source>
</evidence>
<feature type="compositionally biased region" description="Basic and acidic residues" evidence="14">
    <location>
        <begin position="738"/>
        <end position="764"/>
    </location>
</feature>
<evidence type="ECO:0000256" key="7">
    <source>
        <dbReference type="ARBA" id="ARBA00022759"/>
    </source>
</evidence>
<organism evidence="16 17">
    <name type="scientific">Lunasporangiospora selenospora</name>
    <dbReference type="NCBI Taxonomy" id="979761"/>
    <lineage>
        <taxon>Eukaryota</taxon>
        <taxon>Fungi</taxon>
        <taxon>Fungi incertae sedis</taxon>
        <taxon>Mucoromycota</taxon>
        <taxon>Mortierellomycotina</taxon>
        <taxon>Mortierellomycetes</taxon>
        <taxon>Mortierellales</taxon>
        <taxon>Mortierellaceae</taxon>
        <taxon>Lunasporangiospora</taxon>
    </lineage>
</organism>
<accession>A0A9P6FYZ9</accession>
<dbReference type="GO" id="GO:0005737">
    <property type="term" value="C:cytoplasm"/>
    <property type="evidence" value="ECO:0007669"/>
    <property type="project" value="UniProtKB-SubCell"/>
</dbReference>
<keyword evidence="5" id="KW-0479">Metal-binding</keyword>
<evidence type="ECO:0000259" key="15">
    <source>
        <dbReference type="PROSITE" id="PS52044"/>
    </source>
</evidence>
<keyword evidence="11" id="KW-0040">ANK repeat</keyword>
<evidence type="ECO:0000256" key="6">
    <source>
        <dbReference type="ARBA" id="ARBA00022737"/>
    </source>
</evidence>
<dbReference type="GO" id="GO:0016787">
    <property type="term" value="F:hydrolase activity"/>
    <property type="evidence" value="ECO:0007669"/>
    <property type="project" value="UniProtKB-KW"/>
</dbReference>
<keyword evidence="17" id="KW-1185">Reference proteome</keyword>
<evidence type="ECO:0000256" key="9">
    <source>
        <dbReference type="ARBA" id="ARBA00022801"/>
    </source>
</evidence>
<evidence type="ECO:0000256" key="13">
    <source>
        <dbReference type="PROSITE-ProRule" id="PRU01389"/>
    </source>
</evidence>
<keyword evidence="9 13" id="KW-0378">Hydrolase</keyword>
<dbReference type="PANTHER" id="PTHR16036:SF2">
    <property type="entry name" value="TRNA ENDONUCLEASE ANKZF1"/>
    <property type="match status" value="1"/>
</dbReference>
<keyword evidence="4 13" id="KW-0540">Nuclease</keyword>
<feature type="compositionally biased region" description="Acidic residues" evidence="14">
    <location>
        <begin position="335"/>
        <end position="359"/>
    </location>
</feature>
<evidence type="ECO:0000313" key="16">
    <source>
        <dbReference type="EMBL" id="KAF9584418.1"/>
    </source>
</evidence>
<feature type="compositionally biased region" description="Low complexity" evidence="14">
    <location>
        <begin position="678"/>
        <end position="693"/>
    </location>
</feature>
<feature type="region of interest" description="Disordered" evidence="14">
    <location>
        <begin position="579"/>
        <end position="599"/>
    </location>
</feature>
<feature type="active site" evidence="13">
    <location>
        <position position="451"/>
    </location>
</feature>
<name>A0A9P6FYZ9_9FUNG</name>
<comment type="caution">
    <text evidence="16">The sequence shown here is derived from an EMBL/GenBank/DDBJ whole genome shotgun (WGS) entry which is preliminary data.</text>
</comment>
<dbReference type="InterPro" id="IPR041175">
    <property type="entry name" value="VLRF1/Vms1"/>
</dbReference>
<keyword evidence="12" id="KW-0175">Coiled coil</keyword>
<dbReference type="OrthoDB" id="429841at2759"/>
<feature type="compositionally biased region" description="Acidic residues" evidence="14">
    <location>
        <begin position="139"/>
        <end position="148"/>
    </location>
</feature>
<dbReference type="Pfam" id="PF18826">
    <property type="entry name" value="bVLRF1"/>
    <property type="match status" value="1"/>
</dbReference>
<keyword evidence="8" id="KW-0863">Zinc-finger</keyword>
<evidence type="ECO:0000256" key="5">
    <source>
        <dbReference type="ARBA" id="ARBA00022723"/>
    </source>
</evidence>
<evidence type="ECO:0000256" key="8">
    <source>
        <dbReference type="ARBA" id="ARBA00022771"/>
    </source>
</evidence>
<keyword evidence="10" id="KW-0862">Zinc</keyword>
<dbReference type="Pfam" id="PF18716">
    <property type="entry name" value="VATC"/>
    <property type="match status" value="1"/>
</dbReference>
<keyword evidence="7 13" id="KW-0255">Endonuclease</keyword>
<gene>
    <name evidence="16" type="ORF">BGW38_006530</name>
</gene>
<keyword evidence="3 13" id="KW-0963">Cytoplasm</keyword>
<evidence type="ECO:0000256" key="14">
    <source>
        <dbReference type="SAM" id="MobiDB-lite"/>
    </source>
</evidence>
<dbReference type="InterPro" id="IPR041540">
    <property type="entry name" value="VATC"/>
</dbReference>
<dbReference type="AlphaFoldDB" id="A0A9P6FYZ9"/>
<dbReference type="GO" id="GO:0008270">
    <property type="term" value="F:zinc ion binding"/>
    <property type="evidence" value="ECO:0007669"/>
    <property type="project" value="UniProtKB-KW"/>
</dbReference>
<dbReference type="PANTHER" id="PTHR16036">
    <property type="entry name" value="ANKYRIN REPEAT AND ZINC FINGER DOMAIN-CONTAINING PROTEIN 1"/>
    <property type="match status" value="1"/>
</dbReference>
<evidence type="ECO:0000256" key="2">
    <source>
        <dbReference type="ARBA" id="ARBA00009262"/>
    </source>
</evidence>
<comment type="domain">
    <text evidence="13">The VLRF1 domain mediates binding to the 60S ribosomal subunit.</text>
</comment>
<protein>
    <recommendedName>
        <fullName evidence="15">VLRF1 domain-containing protein</fullName>
    </recommendedName>
</protein>
<evidence type="ECO:0000256" key="3">
    <source>
        <dbReference type="ARBA" id="ARBA00022490"/>
    </source>
</evidence>
<reference evidence="16" key="1">
    <citation type="journal article" date="2020" name="Fungal Divers.">
        <title>Resolving the Mortierellaceae phylogeny through synthesis of multi-gene phylogenetics and phylogenomics.</title>
        <authorList>
            <person name="Vandepol N."/>
            <person name="Liber J."/>
            <person name="Desiro A."/>
            <person name="Na H."/>
            <person name="Kennedy M."/>
            <person name="Barry K."/>
            <person name="Grigoriev I.V."/>
            <person name="Miller A.N."/>
            <person name="O'Donnell K."/>
            <person name="Stajich J.E."/>
            <person name="Bonito G."/>
        </authorList>
    </citation>
    <scope>NUCLEOTIDE SEQUENCE</scope>
    <source>
        <strain evidence="16">KOD1015</strain>
    </source>
</reference>
<proteinExistence type="inferred from homology"/>
<feature type="compositionally biased region" description="Basic residues" evidence="14">
    <location>
        <begin position="299"/>
        <end position="309"/>
    </location>
</feature>
<evidence type="ECO:0000256" key="10">
    <source>
        <dbReference type="ARBA" id="ARBA00022833"/>
    </source>
</evidence>
<feature type="compositionally biased region" description="Polar residues" evidence="14">
    <location>
        <begin position="187"/>
        <end position="199"/>
    </location>
</feature>
<dbReference type="GO" id="GO:0004519">
    <property type="term" value="F:endonuclease activity"/>
    <property type="evidence" value="ECO:0007669"/>
    <property type="project" value="UniProtKB-KW"/>
</dbReference>
<dbReference type="GO" id="GO:0036503">
    <property type="term" value="P:ERAD pathway"/>
    <property type="evidence" value="ECO:0007669"/>
    <property type="project" value="TreeGrafter"/>
</dbReference>
<feature type="domain" description="VLRF1" evidence="15">
    <location>
        <begin position="398"/>
        <end position="547"/>
    </location>
</feature>
<dbReference type="PROSITE" id="PS52044">
    <property type="entry name" value="VLRF1"/>
    <property type="match status" value="1"/>
</dbReference>
<feature type="compositionally biased region" description="Low complexity" evidence="14">
    <location>
        <begin position="772"/>
        <end position="805"/>
    </location>
</feature>
<keyword evidence="6" id="KW-0677">Repeat</keyword>
<dbReference type="Proteomes" id="UP000780801">
    <property type="component" value="Unassembled WGS sequence"/>
</dbReference>
<feature type="region of interest" description="Disordered" evidence="14">
    <location>
        <begin position="733"/>
        <end position="807"/>
    </location>
</feature>
<comment type="subcellular location">
    <subcellularLocation>
        <location evidence="1">Cytoplasm</location>
    </subcellularLocation>
</comment>
<dbReference type="InterPro" id="IPR047139">
    <property type="entry name" value="ANKZ1/VMS1"/>
</dbReference>
<comment type="similarity">
    <text evidence="2 13">Belongs to the ANKZF1/VMS1 family.</text>
</comment>